<name>A0A412IEJ8_9FIRM</name>
<gene>
    <name evidence="1" type="ORF">DWX94_13910</name>
</gene>
<dbReference type="Proteomes" id="UP000283295">
    <property type="component" value="Unassembled WGS sequence"/>
</dbReference>
<sequence length="55" mass="6289">MHEAVIRCSICTGEQVAGFKNRQDGSFVGVMVIKSDDDLEYFKELYGVEKVRKVY</sequence>
<protein>
    <submittedName>
        <fullName evidence="1">Aspartate dehydrogenase</fullName>
    </submittedName>
</protein>
<dbReference type="OrthoDB" id="9799109at2"/>
<dbReference type="EMBL" id="QRVK01000068">
    <property type="protein sequence ID" value="RGS35344.1"/>
    <property type="molecule type" value="Genomic_DNA"/>
</dbReference>
<accession>A0A412IEJ8</accession>
<proteinExistence type="predicted"/>
<organism evidence="1 2">
    <name type="scientific">Coprococcus eutactus</name>
    <dbReference type="NCBI Taxonomy" id="33043"/>
    <lineage>
        <taxon>Bacteria</taxon>
        <taxon>Bacillati</taxon>
        <taxon>Bacillota</taxon>
        <taxon>Clostridia</taxon>
        <taxon>Lachnospirales</taxon>
        <taxon>Lachnospiraceae</taxon>
        <taxon>Coprococcus</taxon>
    </lineage>
</organism>
<comment type="caution">
    <text evidence="1">The sequence shown here is derived from an EMBL/GenBank/DDBJ whole genome shotgun (WGS) entry which is preliminary data.</text>
</comment>
<evidence type="ECO:0000313" key="1">
    <source>
        <dbReference type="EMBL" id="RGS35344.1"/>
    </source>
</evidence>
<dbReference type="AlphaFoldDB" id="A0A412IEJ8"/>
<evidence type="ECO:0000313" key="2">
    <source>
        <dbReference type="Proteomes" id="UP000283295"/>
    </source>
</evidence>
<reference evidence="1 2" key="1">
    <citation type="submission" date="2018-08" db="EMBL/GenBank/DDBJ databases">
        <title>A genome reference for cultivated species of the human gut microbiota.</title>
        <authorList>
            <person name="Zou Y."/>
            <person name="Xue W."/>
            <person name="Luo G."/>
        </authorList>
    </citation>
    <scope>NUCLEOTIDE SEQUENCE [LARGE SCALE GENOMIC DNA]</scope>
    <source>
        <strain evidence="1 2">AF22-21</strain>
    </source>
</reference>